<dbReference type="UniPathway" id="UPA00782"/>
<dbReference type="InterPro" id="IPR013785">
    <property type="entry name" value="Aldolase_TIM"/>
</dbReference>
<evidence type="ECO:0000256" key="3">
    <source>
        <dbReference type="ARBA" id="ARBA00022691"/>
    </source>
</evidence>
<evidence type="ECO:0000256" key="2">
    <source>
        <dbReference type="ARBA" id="ARBA00022485"/>
    </source>
</evidence>
<dbReference type="SUPFAM" id="SSF102114">
    <property type="entry name" value="Radical SAM enzymes"/>
    <property type="match status" value="1"/>
</dbReference>
<keyword evidence="5" id="KW-0408">Iron</keyword>
<dbReference type="InterPro" id="IPR007197">
    <property type="entry name" value="rSAM"/>
</dbReference>
<dbReference type="Gene3D" id="3.20.20.70">
    <property type="entry name" value="Aldolase class I"/>
    <property type="match status" value="1"/>
</dbReference>
<evidence type="ECO:0000313" key="9">
    <source>
        <dbReference type="Proteomes" id="UP000422221"/>
    </source>
</evidence>
<evidence type="ECO:0000259" key="7">
    <source>
        <dbReference type="PROSITE" id="PS51918"/>
    </source>
</evidence>
<keyword evidence="3" id="KW-0949">S-adenosyl-L-methionine</keyword>
<evidence type="ECO:0000256" key="4">
    <source>
        <dbReference type="ARBA" id="ARBA00022723"/>
    </source>
</evidence>
<dbReference type="GO" id="GO:0046872">
    <property type="term" value="F:metal ion binding"/>
    <property type="evidence" value="ECO:0007669"/>
    <property type="project" value="UniProtKB-KW"/>
</dbReference>
<keyword evidence="2" id="KW-0004">4Fe-4S</keyword>
<dbReference type="PANTHER" id="PTHR43787">
    <property type="entry name" value="FEMO COFACTOR BIOSYNTHESIS PROTEIN NIFB-RELATED"/>
    <property type="match status" value="1"/>
</dbReference>
<evidence type="ECO:0000256" key="5">
    <source>
        <dbReference type="ARBA" id="ARBA00023004"/>
    </source>
</evidence>
<protein>
    <submittedName>
        <fullName evidence="8">4Fe-4S cluster-binding domain-containing protein</fullName>
    </submittedName>
</protein>
<dbReference type="InterPro" id="IPR058240">
    <property type="entry name" value="rSAM_sf"/>
</dbReference>
<keyword evidence="6" id="KW-0411">Iron-sulfur</keyword>
<dbReference type="SFLD" id="SFLDG01067">
    <property type="entry name" value="SPASM/twitch_domain_containing"/>
    <property type="match status" value="1"/>
</dbReference>
<feature type="domain" description="Radical SAM core" evidence="7">
    <location>
        <begin position="96"/>
        <end position="318"/>
    </location>
</feature>
<dbReference type="Proteomes" id="UP000422221">
    <property type="component" value="Unassembled WGS sequence"/>
</dbReference>
<dbReference type="NCBIfam" id="TIGR04085">
    <property type="entry name" value="rSAM_more_4Fe4S"/>
    <property type="match status" value="1"/>
</dbReference>
<evidence type="ECO:0000256" key="6">
    <source>
        <dbReference type="ARBA" id="ARBA00023014"/>
    </source>
</evidence>
<dbReference type="CDD" id="cd01335">
    <property type="entry name" value="Radical_SAM"/>
    <property type="match status" value="1"/>
</dbReference>
<dbReference type="InterPro" id="IPR023885">
    <property type="entry name" value="4Fe4S-binding_SPASM_dom"/>
</dbReference>
<gene>
    <name evidence="8" type="ORF">F3F73_07090</name>
</gene>
<evidence type="ECO:0000313" key="8">
    <source>
        <dbReference type="EMBL" id="KAA3767480.1"/>
    </source>
</evidence>
<accession>A0A7J4XL13</accession>
<dbReference type="Pfam" id="PF04055">
    <property type="entry name" value="Radical_SAM"/>
    <property type="match status" value="1"/>
</dbReference>
<dbReference type="RefSeq" id="WP_130059545.1">
    <property type="nucleotide sequence ID" value="NZ_CP083675.1"/>
</dbReference>
<reference evidence="8 9" key="1">
    <citation type="journal article" date="2019" name="Nat. Med.">
        <title>A library of human gut bacterial isolates paired with longitudinal multiomics data enables mechanistic microbiome research.</title>
        <authorList>
            <person name="Poyet M."/>
            <person name="Groussin M."/>
            <person name="Gibbons S.M."/>
            <person name="Avila-Pacheco J."/>
            <person name="Jiang X."/>
            <person name="Kearney S.M."/>
            <person name="Perrotta A.R."/>
            <person name="Berdy B."/>
            <person name="Zhao S."/>
            <person name="Lieberman T.D."/>
            <person name="Swanson P.K."/>
            <person name="Smith M."/>
            <person name="Roesemann S."/>
            <person name="Alexander J.E."/>
            <person name="Rich S.A."/>
            <person name="Livny J."/>
            <person name="Vlamakis H."/>
            <person name="Clish C."/>
            <person name="Bullock K."/>
            <person name="Deik A."/>
            <person name="Scott J."/>
            <person name="Pierce K.A."/>
            <person name="Xavier R.J."/>
            <person name="Alm E.J."/>
        </authorList>
    </citation>
    <scope>NUCLEOTIDE SEQUENCE [LARGE SCALE GENOMIC DNA]</scope>
    <source>
        <strain evidence="8 9">BIOML-A10</strain>
    </source>
</reference>
<dbReference type="GO" id="GO:0051539">
    <property type="term" value="F:4 iron, 4 sulfur cluster binding"/>
    <property type="evidence" value="ECO:0007669"/>
    <property type="project" value="UniProtKB-KW"/>
</dbReference>
<dbReference type="PANTHER" id="PTHR43787:SF3">
    <property type="entry name" value="ARYLSULFATASE REGULATORY PROTEIN"/>
    <property type="match status" value="1"/>
</dbReference>
<evidence type="ECO:0000256" key="1">
    <source>
        <dbReference type="ARBA" id="ARBA00001966"/>
    </source>
</evidence>
<keyword evidence="4" id="KW-0479">Metal-binding</keyword>
<comment type="cofactor">
    <cofactor evidence="1">
        <name>[4Fe-4S] cluster</name>
        <dbReference type="ChEBI" id="CHEBI:49883"/>
    </cofactor>
</comment>
<sequence length="439" mass="51534">MEVIRQEQIWFRDHLVRQPKQNIKYRLSHFVVKQVTDDGILLYNNVTGCLLFFKSEKDIKENFIFLVEYWFYLPVDSFNECDWVDFLRTKRIDDASHQGINSYVIMTTLDCNARCFYCYEKGTPRISMTEKNALVTSEYIQRHSTNKVKLTWFGGEPLLNTVVMDLICQKLNDFGISYFSHIITNGLLFTRNIVNKAINVWKLKRVQITLDGTEQVYLRAKAYVNSQGSEFQIVLDNIEALLNSKIAVNIRLNQDAYNTEDLLELLAILHNRFGTNPYLTIYNHLLFNFEGDYTQEQIGCYYKLKNKLTVLEYIKGYKLPNGMTDHQCMADSSHSLVITPSGIIGKCEHFTEEKMIGSIFTEDIDSSVLKMWNERYDKQKECNLCPLYPTCIRIKMCPNQKKHCSDFYRKDRMESLNIAIKYCYKEWKIHKAELTGLEN</sequence>
<dbReference type="GO" id="GO:0003824">
    <property type="term" value="F:catalytic activity"/>
    <property type="evidence" value="ECO:0007669"/>
    <property type="project" value="InterPro"/>
</dbReference>
<comment type="caution">
    <text evidence="8">The sequence shown here is derived from an EMBL/GenBank/DDBJ whole genome shotgun (WGS) entry which is preliminary data.</text>
</comment>
<organism evidence="8 9">
    <name type="scientific">Bacteroides salyersiae</name>
    <dbReference type="NCBI Taxonomy" id="291644"/>
    <lineage>
        <taxon>Bacteria</taxon>
        <taxon>Pseudomonadati</taxon>
        <taxon>Bacteroidota</taxon>
        <taxon>Bacteroidia</taxon>
        <taxon>Bacteroidales</taxon>
        <taxon>Bacteroidaceae</taxon>
        <taxon>Bacteroides</taxon>
    </lineage>
</organism>
<dbReference type="SFLD" id="SFLDS00029">
    <property type="entry name" value="Radical_SAM"/>
    <property type="match status" value="1"/>
</dbReference>
<name>A0A7J4XL13_9BACE</name>
<dbReference type="AlphaFoldDB" id="A0A7J4XL13"/>
<proteinExistence type="predicted"/>
<dbReference type="EMBL" id="VWMK01000005">
    <property type="protein sequence ID" value="KAA3767480.1"/>
    <property type="molecule type" value="Genomic_DNA"/>
</dbReference>
<dbReference type="PROSITE" id="PS51918">
    <property type="entry name" value="RADICAL_SAM"/>
    <property type="match status" value="1"/>
</dbReference>